<dbReference type="InterPro" id="IPR009003">
    <property type="entry name" value="Peptidase_S1_PA"/>
</dbReference>
<name>A0A8K0CE52_IGNLU</name>
<dbReference type="InterPro" id="IPR050127">
    <property type="entry name" value="Serine_Proteases_S1"/>
</dbReference>
<dbReference type="Gene3D" id="2.40.10.10">
    <property type="entry name" value="Trypsin-like serine proteases"/>
    <property type="match status" value="2"/>
</dbReference>
<keyword evidence="4" id="KW-1015">Disulfide bond</keyword>
<evidence type="ECO:0000256" key="4">
    <source>
        <dbReference type="ARBA" id="ARBA00023157"/>
    </source>
</evidence>
<dbReference type="FunFam" id="2.40.10.10:FF:000002">
    <property type="entry name" value="Transmembrane protease serine"/>
    <property type="match status" value="1"/>
</dbReference>
<dbReference type="AlphaFoldDB" id="A0A8K0CE52"/>
<evidence type="ECO:0000256" key="5">
    <source>
        <dbReference type="ARBA" id="ARBA00024195"/>
    </source>
</evidence>
<gene>
    <name evidence="7" type="ORF">ILUMI_20448</name>
</gene>
<evidence type="ECO:0000313" key="8">
    <source>
        <dbReference type="Proteomes" id="UP000801492"/>
    </source>
</evidence>
<evidence type="ECO:0000256" key="3">
    <source>
        <dbReference type="ARBA" id="ARBA00022825"/>
    </source>
</evidence>
<organism evidence="7 8">
    <name type="scientific">Ignelater luminosus</name>
    <name type="common">Cucubano</name>
    <name type="synonym">Pyrophorus luminosus</name>
    <dbReference type="NCBI Taxonomy" id="2038154"/>
    <lineage>
        <taxon>Eukaryota</taxon>
        <taxon>Metazoa</taxon>
        <taxon>Ecdysozoa</taxon>
        <taxon>Arthropoda</taxon>
        <taxon>Hexapoda</taxon>
        <taxon>Insecta</taxon>
        <taxon>Pterygota</taxon>
        <taxon>Neoptera</taxon>
        <taxon>Endopterygota</taxon>
        <taxon>Coleoptera</taxon>
        <taxon>Polyphaga</taxon>
        <taxon>Elateriformia</taxon>
        <taxon>Elateroidea</taxon>
        <taxon>Elateridae</taxon>
        <taxon>Agrypninae</taxon>
        <taxon>Pyrophorini</taxon>
        <taxon>Ignelater</taxon>
    </lineage>
</organism>
<keyword evidence="2" id="KW-0378">Hydrolase</keyword>
<dbReference type="InterPro" id="IPR001314">
    <property type="entry name" value="Peptidase_S1A"/>
</dbReference>
<proteinExistence type="inferred from homology"/>
<protein>
    <recommendedName>
        <fullName evidence="6">Peptidase S1 domain-containing protein</fullName>
    </recommendedName>
</protein>
<sequence>MCDHPKYNPQNSHDYDVSVLKLDRSLNLNAAVQLISLQAKSAEVKTGALARVTGWGALSSGGSSPNILQAVDVPKVDDVDCAAAYPFENISDRMNCYGYSKGGKDSCQGDSGGPLVVGGKLAGIVSWGYGCASQGFPGVYCKVANHEVFEHIHQCSADFQ</sequence>
<dbReference type="PROSITE" id="PS00135">
    <property type="entry name" value="TRYPSIN_SER"/>
    <property type="match status" value="1"/>
</dbReference>
<dbReference type="SMART" id="SM00020">
    <property type="entry name" value="Tryp_SPc"/>
    <property type="match status" value="1"/>
</dbReference>
<dbReference type="PROSITE" id="PS50240">
    <property type="entry name" value="TRYPSIN_DOM"/>
    <property type="match status" value="1"/>
</dbReference>
<reference evidence="7" key="1">
    <citation type="submission" date="2019-08" db="EMBL/GenBank/DDBJ databases">
        <title>The genome of the North American firefly Photinus pyralis.</title>
        <authorList>
            <consortium name="Photinus pyralis genome working group"/>
            <person name="Fallon T.R."/>
            <person name="Sander Lower S.E."/>
            <person name="Weng J.-K."/>
        </authorList>
    </citation>
    <scope>NUCLEOTIDE SEQUENCE</scope>
    <source>
        <strain evidence="7">TRF0915ILg1</strain>
        <tissue evidence="7">Whole body</tissue>
    </source>
</reference>
<dbReference type="InterPro" id="IPR033116">
    <property type="entry name" value="TRYPSIN_SER"/>
</dbReference>
<accession>A0A8K0CE52</accession>
<dbReference type="GO" id="GO:0005615">
    <property type="term" value="C:extracellular space"/>
    <property type="evidence" value="ECO:0007669"/>
    <property type="project" value="TreeGrafter"/>
</dbReference>
<dbReference type="SUPFAM" id="SSF50494">
    <property type="entry name" value="Trypsin-like serine proteases"/>
    <property type="match status" value="1"/>
</dbReference>
<dbReference type="GO" id="GO:0006508">
    <property type="term" value="P:proteolysis"/>
    <property type="evidence" value="ECO:0007669"/>
    <property type="project" value="UniProtKB-KW"/>
</dbReference>
<dbReference type="CDD" id="cd00190">
    <property type="entry name" value="Tryp_SPc"/>
    <property type="match status" value="1"/>
</dbReference>
<evidence type="ECO:0000256" key="1">
    <source>
        <dbReference type="ARBA" id="ARBA00022670"/>
    </source>
</evidence>
<keyword evidence="8" id="KW-1185">Reference proteome</keyword>
<dbReference type="OrthoDB" id="10059102at2759"/>
<dbReference type="PRINTS" id="PR00722">
    <property type="entry name" value="CHYMOTRYPSIN"/>
</dbReference>
<dbReference type="PANTHER" id="PTHR24264">
    <property type="entry name" value="TRYPSIN-RELATED"/>
    <property type="match status" value="1"/>
</dbReference>
<dbReference type="EMBL" id="VTPC01089748">
    <property type="protein sequence ID" value="KAF2885725.1"/>
    <property type="molecule type" value="Genomic_DNA"/>
</dbReference>
<keyword evidence="3" id="KW-0720">Serine protease</keyword>
<dbReference type="PANTHER" id="PTHR24264:SF20">
    <property type="entry name" value="TRYPSIN-LIKE"/>
    <property type="match status" value="1"/>
</dbReference>
<dbReference type="Proteomes" id="UP000801492">
    <property type="component" value="Unassembled WGS sequence"/>
</dbReference>
<dbReference type="InterPro" id="IPR001254">
    <property type="entry name" value="Trypsin_dom"/>
</dbReference>
<dbReference type="Pfam" id="PF00089">
    <property type="entry name" value="Trypsin"/>
    <property type="match status" value="1"/>
</dbReference>
<evidence type="ECO:0000256" key="2">
    <source>
        <dbReference type="ARBA" id="ARBA00022801"/>
    </source>
</evidence>
<comment type="caution">
    <text evidence="7">The sequence shown here is derived from an EMBL/GenBank/DDBJ whole genome shotgun (WGS) entry which is preliminary data.</text>
</comment>
<dbReference type="GO" id="GO:0004252">
    <property type="term" value="F:serine-type endopeptidase activity"/>
    <property type="evidence" value="ECO:0007669"/>
    <property type="project" value="InterPro"/>
</dbReference>
<evidence type="ECO:0000259" key="6">
    <source>
        <dbReference type="PROSITE" id="PS50240"/>
    </source>
</evidence>
<feature type="domain" description="Peptidase S1" evidence="6">
    <location>
        <begin position="1"/>
        <end position="160"/>
    </location>
</feature>
<keyword evidence="1" id="KW-0645">Protease</keyword>
<dbReference type="InterPro" id="IPR043504">
    <property type="entry name" value="Peptidase_S1_PA_chymotrypsin"/>
</dbReference>
<comment type="similarity">
    <text evidence="5">Belongs to the peptidase S1 family. CLIP subfamily.</text>
</comment>
<evidence type="ECO:0000313" key="7">
    <source>
        <dbReference type="EMBL" id="KAF2885725.1"/>
    </source>
</evidence>